<organism evidence="1">
    <name type="scientific">Caudovirales sp. ctU7I6</name>
    <dbReference type="NCBI Taxonomy" id="2826776"/>
    <lineage>
        <taxon>Viruses</taxon>
        <taxon>Duplodnaviria</taxon>
        <taxon>Heunggongvirae</taxon>
        <taxon>Uroviricota</taxon>
        <taxon>Caudoviricetes</taxon>
    </lineage>
</organism>
<dbReference type="EMBL" id="BK015681">
    <property type="protein sequence ID" value="DAE19654.1"/>
    <property type="molecule type" value="Genomic_DNA"/>
</dbReference>
<proteinExistence type="predicted"/>
<accession>A0A8S5QK45</accession>
<name>A0A8S5QK45_9CAUD</name>
<protein>
    <submittedName>
        <fullName evidence="1">Uncharacterized protein</fullName>
    </submittedName>
</protein>
<sequence length="38" mass="4093">MPSGSSRGADRCAGRLQWSDRDCIAFCVVIVVVSPFCC</sequence>
<evidence type="ECO:0000313" key="1">
    <source>
        <dbReference type="EMBL" id="DAE19654.1"/>
    </source>
</evidence>
<reference evidence="1" key="1">
    <citation type="journal article" date="2021" name="Proc. Natl. Acad. Sci. U.S.A.">
        <title>A Catalog of Tens of Thousands of Viruses from Human Metagenomes Reveals Hidden Associations with Chronic Diseases.</title>
        <authorList>
            <person name="Tisza M.J."/>
            <person name="Buck C.B."/>
        </authorList>
    </citation>
    <scope>NUCLEOTIDE SEQUENCE</scope>
    <source>
        <strain evidence="1">CtU7I6</strain>
    </source>
</reference>